<evidence type="ECO:0000256" key="2">
    <source>
        <dbReference type="SAM" id="Phobius"/>
    </source>
</evidence>
<dbReference type="Gene3D" id="3.80.10.10">
    <property type="entry name" value="Ribonuclease Inhibitor"/>
    <property type="match status" value="1"/>
</dbReference>
<keyword evidence="2" id="KW-0812">Transmembrane</keyword>
<dbReference type="AlphaFoldDB" id="A0A8H5BTW9"/>
<dbReference type="SUPFAM" id="SSF52047">
    <property type="entry name" value="RNI-like"/>
    <property type="match status" value="1"/>
</dbReference>
<keyword evidence="2" id="KW-0472">Membrane</keyword>
<organism evidence="3 4">
    <name type="scientific">Psilocybe cf. subviscida</name>
    <dbReference type="NCBI Taxonomy" id="2480587"/>
    <lineage>
        <taxon>Eukaryota</taxon>
        <taxon>Fungi</taxon>
        <taxon>Dikarya</taxon>
        <taxon>Basidiomycota</taxon>
        <taxon>Agaricomycotina</taxon>
        <taxon>Agaricomycetes</taxon>
        <taxon>Agaricomycetidae</taxon>
        <taxon>Agaricales</taxon>
        <taxon>Agaricineae</taxon>
        <taxon>Strophariaceae</taxon>
        <taxon>Psilocybe</taxon>
    </lineage>
</organism>
<keyword evidence="4" id="KW-1185">Reference proteome</keyword>
<feature type="transmembrane region" description="Helical" evidence="2">
    <location>
        <begin position="249"/>
        <end position="267"/>
    </location>
</feature>
<name>A0A8H5BTW9_9AGAR</name>
<feature type="transmembrane region" description="Helical" evidence="2">
    <location>
        <begin position="43"/>
        <end position="66"/>
    </location>
</feature>
<evidence type="ECO:0000313" key="3">
    <source>
        <dbReference type="EMBL" id="KAF5329295.1"/>
    </source>
</evidence>
<sequence length="803" mass="89364">MATPLLNSTGSAMGAFPASIDPATVANMLPNPFTPMAFLPPDVARQVTVSVYVLIGTTSVLIWDVLCHLKDDYRLLTQYRINFSMVVYFVARLFNVVYLIGFVVVISAPIGNCSVAMRAVNSLFAVAIPASELLFFLHVRAIYINNRPAVWLFTFLWSCTIASSLTPAIGSTYVSIAFTKYCIDGPLPSYATAAAVVPLVNDSVLFGALALRMLRSSYQERSLKGDIKAMVFGDHIPLVSRALLQNGQAYFLSTVFINLVTVSMYYIDALPAAYRAIAGFPSILLMNIMASRVYRNTKLGRFSSTTTHPTRPAPASLAMRSHKGSYPGTGTTVGTQVSVELEPLFELLPSNSVSWDDPISLTELLSKEELYTFDTYAHRIHEYHQNSPDNTCSLRTPVVLDLLECLDRRCLLPNLRSFEVDMTGAVSDDTYCLFLCATLENVSIAFESPEDIWCFFPRLVRLALCLRSLKLRDDNPIPDELLHLTRYLTKLRVLDTNNDFNISIDSFQSKFPFSAYLTDWRADSITIAKKDKPIMETERQDGAAIQFPALESLVLREPAYDAKELADLFSNPLFPNLQSLVLTACPHKDDNGYGTYASYKKAWTQFFRNVFSRTNHLESLKLRDGSTYVARPSEDAGMRLSRLLEHAAQQQTLTSLSIAAPLLQSLTGTSVHSLAKVFPNLTHLSLLPKLATHSAMITFENLALLAQLLPRLSTLHICIEGTHSTSSPPTIPILSHCLEKLALGKSSRIGDPFLFARYISRMFPFVNIDKSHGSLPPKAEVVISALDMMTGWRQDEYERRLQD</sequence>
<feature type="transmembrane region" description="Helical" evidence="2">
    <location>
        <begin position="149"/>
        <end position="170"/>
    </location>
</feature>
<keyword evidence="2" id="KW-1133">Transmembrane helix</keyword>
<feature type="transmembrane region" description="Helical" evidence="2">
    <location>
        <begin position="190"/>
        <end position="211"/>
    </location>
</feature>
<protein>
    <submittedName>
        <fullName evidence="3">Uncharacterized protein</fullName>
    </submittedName>
</protein>
<reference evidence="3 4" key="1">
    <citation type="journal article" date="2020" name="ISME J.">
        <title>Uncovering the hidden diversity of litter-decomposition mechanisms in mushroom-forming fungi.</title>
        <authorList>
            <person name="Floudas D."/>
            <person name="Bentzer J."/>
            <person name="Ahren D."/>
            <person name="Johansson T."/>
            <person name="Persson P."/>
            <person name="Tunlid A."/>
        </authorList>
    </citation>
    <scope>NUCLEOTIDE SEQUENCE [LARGE SCALE GENOMIC DNA]</scope>
    <source>
        <strain evidence="3 4">CBS 101986</strain>
    </source>
</reference>
<feature type="transmembrane region" description="Helical" evidence="2">
    <location>
        <begin position="116"/>
        <end position="137"/>
    </location>
</feature>
<feature type="region of interest" description="Disordered" evidence="1">
    <location>
        <begin position="303"/>
        <end position="322"/>
    </location>
</feature>
<proteinExistence type="predicted"/>
<accession>A0A8H5BTW9</accession>
<comment type="caution">
    <text evidence="3">The sequence shown here is derived from an EMBL/GenBank/DDBJ whole genome shotgun (WGS) entry which is preliminary data.</text>
</comment>
<dbReference type="OrthoDB" id="3038990at2759"/>
<evidence type="ECO:0000313" key="4">
    <source>
        <dbReference type="Proteomes" id="UP000567179"/>
    </source>
</evidence>
<gene>
    <name evidence="3" type="ORF">D9619_009411</name>
</gene>
<dbReference type="EMBL" id="JAACJJ010000002">
    <property type="protein sequence ID" value="KAF5329295.1"/>
    <property type="molecule type" value="Genomic_DNA"/>
</dbReference>
<evidence type="ECO:0000256" key="1">
    <source>
        <dbReference type="SAM" id="MobiDB-lite"/>
    </source>
</evidence>
<dbReference type="Proteomes" id="UP000567179">
    <property type="component" value="Unassembled WGS sequence"/>
</dbReference>
<dbReference type="InterPro" id="IPR032675">
    <property type="entry name" value="LRR_dom_sf"/>
</dbReference>
<feature type="transmembrane region" description="Helical" evidence="2">
    <location>
        <begin position="86"/>
        <end position="110"/>
    </location>
</feature>